<dbReference type="RefSeq" id="WP_017039931.1">
    <property type="nucleotide sequence ID" value="NZ_AJYQ02000080.1"/>
</dbReference>
<dbReference type="NCBIfam" id="TIGR00254">
    <property type="entry name" value="GGDEF"/>
    <property type="match status" value="1"/>
</dbReference>
<protein>
    <recommendedName>
        <fullName evidence="1">diguanylate cyclase</fullName>
        <ecNumber evidence="1">2.7.7.65</ecNumber>
    </recommendedName>
</protein>
<evidence type="ECO:0000313" key="5">
    <source>
        <dbReference type="EMBL" id="OEE35080.1"/>
    </source>
</evidence>
<dbReference type="PROSITE" id="PS50887">
    <property type="entry name" value="GGDEF"/>
    <property type="match status" value="1"/>
</dbReference>
<dbReference type="InterPro" id="IPR029787">
    <property type="entry name" value="Nucleotide_cyclase"/>
</dbReference>
<dbReference type="InterPro" id="IPR043128">
    <property type="entry name" value="Rev_trsase/Diguanyl_cyclase"/>
</dbReference>
<dbReference type="CDD" id="cd01949">
    <property type="entry name" value="GGDEF"/>
    <property type="match status" value="1"/>
</dbReference>
<feature type="coiled-coil region" evidence="3">
    <location>
        <begin position="312"/>
        <end position="357"/>
    </location>
</feature>
<evidence type="ECO:0000256" key="1">
    <source>
        <dbReference type="ARBA" id="ARBA00012528"/>
    </source>
</evidence>
<evidence type="ECO:0000313" key="6">
    <source>
        <dbReference type="Proteomes" id="UP000094741"/>
    </source>
</evidence>
<reference evidence="5 6" key="1">
    <citation type="journal article" date="2012" name="Science">
        <title>Ecological populations of bacteria act as socially cohesive units of antibiotic production and resistance.</title>
        <authorList>
            <person name="Cordero O.X."/>
            <person name="Wildschutte H."/>
            <person name="Kirkup B."/>
            <person name="Proehl S."/>
            <person name="Ngo L."/>
            <person name="Hussain F."/>
            <person name="Le Roux F."/>
            <person name="Mincer T."/>
            <person name="Polz M.F."/>
        </authorList>
    </citation>
    <scope>NUCLEOTIDE SEQUENCE [LARGE SCALE GENOMIC DNA]</scope>
    <source>
        <strain evidence="5 6">ZF-129</strain>
    </source>
</reference>
<name>A0A1E5BGG9_9VIBR</name>
<dbReference type="Proteomes" id="UP000094741">
    <property type="component" value="Unassembled WGS sequence"/>
</dbReference>
<dbReference type="GO" id="GO:0043709">
    <property type="term" value="P:cell adhesion involved in single-species biofilm formation"/>
    <property type="evidence" value="ECO:0007669"/>
    <property type="project" value="TreeGrafter"/>
</dbReference>
<evidence type="ECO:0000259" key="4">
    <source>
        <dbReference type="PROSITE" id="PS50887"/>
    </source>
</evidence>
<dbReference type="Gene3D" id="3.30.70.270">
    <property type="match status" value="1"/>
</dbReference>
<dbReference type="OrthoDB" id="9812260at2"/>
<dbReference type="GO" id="GO:0052621">
    <property type="term" value="F:diguanylate cyclase activity"/>
    <property type="evidence" value="ECO:0007669"/>
    <property type="project" value="UniProtKB-EC"/>
</dbReference>
<sequence length="521" mass="59535">MGVLEQDLELELIKLKSELEQVRLTQRDSSFKFKREQNVLKRIVASLSFACGEENSKLSTSLGELRQALEQHKDISSLIPRLAVLERMLKQQTLAMEKKTVQLDSQVKHSGETLLRITGLPPRIKRDLRDLLSYSGSEKNKDSTHALQLLAIYERSIKIITSNPDTALSEINNAADKELLARLSEELQHLITELDFEGESGDILIDIRAKLLLGVSTQSLLEITLQVLKLVVDGTNFERKTSEQFLEQVNSSLSSTLKSNAQSVDQSQSYFDQRKNINKELDALVIKSKSAVNSSNDLDALKKEMTPLFAQLTSLTERLNHAEQREEALIERMSYGKQQLEAVFDLTQDHRRRLEDQAKRMLLDPLTKIYNRTAFNDRMELEYRRWIRTQNNLRIVLLDIDNFKAINDSFGYVAGDKALKIIARTISKEVSDTDTVARFAGEEFILLLPERDDNECYKVIQTIQRQVSKLPFKFKDKSISITLTATSSVFRESDTPEEVLDRISRNLTEAKSLGTNQLIWK</sequence>
<dbReference type="PANTHER" id="PTHR45138">
    <property type="entry name" value="REGULATORY COMPONENTS OF SENSORY TRANSDUCTION SYSTEM"/>
    <property type="match status" value="1"/>
</dbReference>
<comment type="caution">
    <text evidence="5">The sequence shown here is derived from an EMBL/GenBank/DDBJ whole genome shotgun (WGS) entry which is preliminary data.</text>
</comment>
<dbReference type="AlphaFoldDB" id="A0A1E5BGG9"/>
<proteinExistence type="predicted"/>
<feature type="domain" description="GGDEF" evidence="4">
    <location>
        <begin position="391"/>
        <end position="521"/>
    </location>
</feature>
<dbReference type="PANTHER" id="PTHR45138:SF9">
    <property type="entry name" value="DIGUANYLATE CYCLASE DGCM-RELATED"/>
    <property type="match status" value="1"/>
</dbReference>
<organism evidence="5 6">
    <name type="scientific">Vibrio genomosp. F10 str. ZF-129</name>
    <dbReference type="NCBI Taxonomy" id="1187848"/>
    <lineage>
        <taxon>Bacteria</taxon>
        <taxon>Pseudomonadati</taxon>
        <taxon>Pseudomonadota</taxon>
        <taxon>Gammaproteobacteria</taxon>
        <taxon>Vibrionales</taxon>
        <taxon>Vibrionaceae</taxon>
        <taxon>Vibrio</taxon>
    </lineage>
</organism>
<dbReference type="SUPFAM" id="SSF55073">
    <property type="entry name" value="Nucleotide cyclase"/>
    <property type="match status" value="1"/>
</dbReference>
<dbReference type="STRING" id="1187848.A1QO_06145"/>
<evidence type="ECO:0000256" key="2">
    <source>
        <dbReference type="ARBA" id="ARBA00034247"/>
    </source>
</evidence>
<dbReference type="GO" id="GO:0005886">
    <property type="term" value="C:plasma membrane"/>
    <property type="evidence" value="ECO:0007669"/>
    <property type="project" value="TreeGrafter"/>
</dbReference>
<gene>
    <name evidence="5" type="ORF">A1QO_06145</name>
</gene>
<dbReference type="EC" id="2.7.7.65" evidence="1"/>
<dbReference type="GO" id="GO:1902201">
    <property type="term" value="P:negative regulation of bacterial-type flagellum-dependent cell motility"/>
    <property type="evidence" value="ECO:0007669"/>
    <property type="project" value="TreeGrafter"/>
</dbReference>
<dbReference type="InterPro" id="IPR000160">
    <property type="entry name" value="GGDEF_dom"/>
</dbReference>
<comment type="catalytic activity">
    <reaction evidence="2">
        <text>2 GTP = 3',3'-c-di-GMP + 2 diphosphate</text>
        <dbReference type="Rhea" id="RHEA:24898"/>
        <dbReference type="ChEBI" id="CHEBI:33019"/>
        <dbReference type="ChEBI" id="CHEBI:37565"/>
        <dbReference type="ChEBI" id="CHEBI:58805"/>
        <dbReference type="EC" id="2.7.7.65"/>
    </reaction>
</comment>
<keyword evidence="3" id="KW-0175">Coiled coil</keyword>
<dbReference type="Pfam" id="PF20975">
    <property type="entry name" value="DGCcoil"/>
    <property type="match status" value="1"/>
</dbReference>
<accession>A0A1E5BGG9</accession>
<dbReference type="Pfam" id="PF00990">
    <property type="entry name" value="GGDEF"/>
    <property type="match status" value="1"/>
</dbReference>
<dbReference type="eggNOG" id="COG3706">
    <property type="taxonomic scope" value="Bacteria"/>
</dbReference>
<dbReference type="InterPro" id="IPR050469">
    <property type="entry name" value="Diguanylate_Cyclase"/>
</dbReference>
<evidence type="ECO:0000256" key="3">
    <source>
        <dbReference type="SAM" id="Coils"/>
    </source>
</evidence>
<dbReference type="SMART" id="SM00267">
    <property type="entry name" value="GGDEF"/>
    <property type="match status" value="1"/>
</dbReference>
<dbReference type="EMBL" id="AJYQ02000080">
    <property type="protein sequence ID" value="OEE35080.1"/>
    <property type="molecule type" value="Genomic_DNA"/>
</dbReference>
<dbReference type="InterPro" id="IPR048516">
    <property type="entry name" value="DGCcoil"/>
</dbReference>